<dbReference type="SUPFAM" id="SSF50249">
    <property type="entry name" value="Nucleic acid-binding proteins"/>
    <property type="match status" value="1"/>
</dbReference>
<evidence type="ECO:0000256" key="2">
    <source>
        <dbReference type="ARBA" id="ARBA00017846"/>
    </source>
</evidence>
<keyword evidence="19" id="KW-1185">Reference proteome</keyword>
<keyword evidence="6 15" id="KW-0347">Helicase</keyword>
<dbReference type="GO" id="GO:0003677">
    <property type="term" value="F:DNA binding"/>
    <property type="evidence" value="ECO:0007669"/>
    <property type="project" value="UniProtKB-KW"/>
</dbReference>
<dbReference type="NCBIfam" id="TIGR00643">
    <property type="entry name" value="recG"/>
    <property type="match status" value="1"/>
</dbReference>
<evidence type="ECO:0000256" key="6">
    <source>
        <dbReference type="ARBA" id="ARBA00022806"/>
    </source>
</evidence>
<dbReference type="GO" id="GO:0006281">
    <property type="term" value="P:DNA repair"/>
    <property type="evidence" value="ECO:0007669"/>
    <property type="project" value="UniProtKB-UniRule"/>
</dbReference>
<dbReference type="HOGENOM" id="CLU_005122_7_1_3"/>
<dbReference type="Pfam" id="PF00270">
    <property type="entry name" value="DEAD"/>
    <property type="match status" value="1"/>
</dbReference>
<dbReference type="STRING" id="84588.SYNW1093"/>
<reference evidence="18 19" key="1">
    <citation type="journal article" date="2003" name="Nature">
        <title>The genome of a motile marine Synechococcus.</title>
        <authorList>
            <person name="Palenik B."/>
            <person name="Brahamsha B."/>
            <person name="Larimer F."/>
            <person name="Land M."/>
            <person name="Hauser L."/>
            <person name="Chain P."/>
            <person name="Lamerdin J."/>
            <person name="Regala W."/>
            <person name="Allen E.A."/>
            <person name="McCarren J."/>
            <person name="Paulsen I."/>
            <person name="Dufresne A."/>
            <person name="Partensky F."/>
            <person name="Webb E."/>
            <person name="Waterbury J."/>
        </authorList>
    </citation>
    <scope>NUCLEOTIDE SEQUENCE [LARGE SCALE GENOMIC DNA]</scope>
    <source>
        <strain evidence="18 19">WH8102</strain>
    </source>
</reference>
<dbReference type="PANTHER" id="PTHR47964">
    <property type="entry name" value="ATP-DEPENDENT DNA HELICASE HOMOLOG RECG, CHLOROPLASTIC"/>
    <property type="match status" value="1"/>
</dbReference>
<evidence type="ECO:0000256" key="9">
    <source>
        <dbReference type="ARBA" id="ARBA00023172"/>
    </source>
</evidence>
<dbReference type="GO" id="GO:0006310">
    <property type="term" value="P:DNA recombination"/>
    <property type="evidence" value="ECO:0007669"/>
    <property type="project" value="UniProtKB-UniRule"/>
</dbReference>
<evidence type="ECO:0000256" key="15">
    <source>
        <dbReference type="RuleBase" id="RU363016"/>
    </source>
</evidence>
<evidence type="ECO:0000256" key="13">
    <source>
        <dbReference type="ARBA" id="ARBA00034808"/>
    </source>
</evidence>
<dbReference type="CDD" id="cd04488">
    <property type="entry name" value="RecG_wedge_OBF"/>
    <property type="match status" value="1"/>
</dbReference>
<dbReference type="GO" id="GO:0016887">
    <property type="term" value="F:ATP hydrolysis activity"/>
    <property type="evidence" value="ECO:0007669"/>
    <property type="project" value="RHEA"/>
</dbReference>
<evidence type="ECO:0000256" key="4">
    <source>
        <dbReference type="ARBA" id="ARBA00022763"/>
    </source>
</evidence>
<dbReference type="CDD" id="cd17992">
    <property type="entry name" value="DEXHc_RecG"/>
    <property type="match status" value="1"/>
</dbReference>
<dbReference type="InterPro" id="IPR047112">
    <property type="entry name" value="RecG/Mfd"/>
</dbReference>
<dbReference type="EC" id="5.6.2.4" evidence="13 15"/>
<keyword evidence="8" id="KW-0238">DNA-binding</keyword>
<comment type="catalytic activity">
    <reaction evidence="12 15">
        <text>Couples ATP hydrolysis with the unwinding of duplex DNA by translocating in the 3'-5' direction.</text>
        <dbReference type="EC" id="5.6.2.4"/>
    </reaction>
</comment>
<dbReference type="AlphaFoldDB" id="Q7U792"/>
<keyword evidence="10 15" id="KW-0234">DNA repair</keyword>
<dbReference type="InterPro" id="IPR012340">
    <property type="entry name" value="NA-bd_OB-fold"/>
</dbReference>
<proteinExistence type="inferred from homology"/>
<sequence>MADSSRSQESRGLNREQLTELLGWLKPLQQALSLEVETGFNNLQGRQQRFDGFLVHQLAAPPPLPYPPGVEARLQRLHQGFVGYEELPESGRRRLVTDTRQWLHELRLRLEPSAPMAPPRLRLATATASAPRRELGLDSPLTQLQGVGPKLAGRLAAIGLLLVRDLLKHYPRDHVDYATRRRIEALVVGETATIVATIRRCNGFVSPRNPNLSILELQLQDPTGRIKVTRFLAGKRFSSPAYLKGQQRLYPQGATVAVSGLIKEGPYGATFQDPLIEVLESSNAEVRSRNIGRLMPVYGLTEGVAADRFRQLIDQVLPLARAWPDPLNQTERRDWSLVSLPEAFQGLHAPDDPSQLDQARRRLVFDEFLLLQLGLLRRRRTLSQRPCPQLELIRRGDGLVGKFLASLPFAFTAAQERVFGEIEADLQRSQPMARLVQGDVGSGKTVVAIAALLSTISSGWQGALMAPTEVLAEQHHRNLCRWLPPLHVTVELLTGATPKTKRRQLLDDLANGSLKVLVGTHALLEDPVVFSRLGLVVVDEQHRFGVHQRDRLLNKGLQPHLLTMTATPIPRTLALSLHGDLDVSQIDELPPGRTPIRTAMLTAAQRSQAYELIREEVARGQRAYVVLPLVEESEKLELRSAVEVHAELASEVFPELTLGLLHGRLNSADKQSVLRDFADGRSQVLVSTTVVEVGVDVPEASVMVIDHAERFGLAQLHQLRGRVGRGAAASHCLLINGSSNPLARQRLDVLVCSNDGFEIAEMDLRLRGPGQVLGTRQSGLPDLALASLADDGAVLEDARAAAQQLMEQDPDLSAHQVLLALLEEQQRRLSGAAPLN</sequence>
<keyword evidence="7 15" id="KW-0067">ATP-binding</keyword>
<dbReference type="PROSITE" id="PS51192">
    <property type="entry name" value="HELICASE_ATP_BIND_1"/>
    <property type="match status" value="1"/>
</dbReference>
<organism evidence="18 19">
    <name type="scientific">Parasynechococcus marenigrum (strain WH8102)</name>
    <dbReference type="NCBI Taxonomy" id="84588"/>
    <lineage>
        <taxon>Bacteria</taxon>
        <taxon>Bacillati</taxon>
        <taxon>Cyanobacteriota</taxon>
        <taxon>Cyanophyceae</taxon>
        <taxon>Synechococcales</taxon>
        <taxon>Prochlorococcaceae</taxon>
        <taxon>Parasynechococcus</taxon>
        <taxon>Parasynechococcus marenigrum</taxon>
    </lineage>
</organism>
<dbReference type="Gene3D" id="3.40.50.300">
    <property type="entry name" value="P-loop containing nucleotide triphosphate hydrolases"/>
    <property type="match status" value="2"/>
</dbReference>
<dbReference type="NCBIfam" id="NF008165">
    <property type="entry name" value="PRK10917.1-3"/>
    <property type="match status" value="1"/>
</dbReference>
<dbReference type="SUPFAM" id="SSF52540">
    <property type="entry name" value="P-loop containing nucleoside triphosphate hydrolases"/>
    <property type="match status" value="2"/>
</dbReference>
<dbReference type="PANTHER" id="PTHR47964:SF1">
    <property type="entry name" value="ATP-DEPENDENT DNA HELICASE HOMOLOG RECG, CHLOROPLASTIC"/>
    <property type="match status" value="1"/>
</dbReference>
<dbReference type="Proteomes" id="UP000001422">
    <property type="component" value="Chromosome"/>
</dbReference>
<keyword evidence="4 15" id="KW-0227">DNA damage</keyword>
<keyword evidence="5 15" id="KW-0378">Hydrolase</keyword>
<evidence type="ECO:0000256" key="1">
    <source>
        <dbReference type="ARBA" id="ARBA00007504"/>
    </source>
</evidence>
<feature type="domain" description="Helicase ATP-binding" evidence="16">
    <location>
        <begin position="425"/>
        <end position="586"/>
    </location>
</feature>
<dbReference type="Pfam" id="PF19833">
    <property type="entry name" value="RecG_dom3_C"/>
    <property type="match status" value="1"/>
</dbReference>
<evidence type="ECO:0000256" key="7">
    <source>
        <dbReference type="ARBA" id="ARBA00022840"/>
    </source>
</evidence>
<dbReference type="eggNOG" id="COG1200">
    <property type="taxonomic scope" value="Bacteria"/>
</dbReference>
<dbReference type="InterPro" id="IPR001650">
    <property type="entry name" value="Helicase_C-like"/>
</dbReference>
<dbReference type="InterPro" id="IPR011545">
    <property type="entry name" value="DEAD/DEAH_box_helicase_dom"/>
</dbReference>
<dbReference type="GO" id="GO:0005524">
    <property type="term" value="F:ATP binding"/>
    <property type="evidence" value="ECO:0007669"/>
    <property type="project" value="UniProtKB-KW"/>
</dbReference>
<dbReference type="InterPro" id="IPR014001">
    <property type="entry name" value="Helicase_ATP-bd"/>
</dbReference>
<dbReference type="PROSITE" id="PS51194">
    <property type="entry name" value="HELICASE_CTER"/>
    <property type="match status" value="1"/>
</dbReference>
<evidence type="ECO:0000256" key="12">
    <source>
        <dbReference type="ARBA" id="ARBA00034617"/>
    </source>
</evidence>
<evidence type="ECO:0000313" key="18">
    <source>
        <dbReference type="EMBL" id="CAE07608.1"/>
    </source>
</evidence>
<dbReference type="EMBL" id="BX569692">
    <property type="protein sequence ID" value="CAE07608.1"/>
    <property type="molecule type" value="Genomic_DNA"/>
</dbReference>
<evidence type="ECO:0000256" key="14">
    <source>
        <dbReference type="ARBA" id="ARBA00048988"/>
    </source>
</evidence>
<accession>Q7U792</accession>
<evidence type="ECO:0000256" key="8">
    <source>
        <dbReference type="ARBA" id="ARBA00023125"/>
    </source>
</evidence>
<evidence type="ECO:0000256" key="5">
    <source>
        <dbReference type="ARBA" id="ARBA00022801"/>
    </source>
</evidence>
<evidence type="ECO:0000259" key="17">
    <source>
        <dbReference type="PROSITE" id="PS51194"/>
    </source>
</evidence>
<comment type="similarity">
    <text evidence="1 15">Belongs to the helicase family. RecG subfamily.</text>
</comment>
<dbReference type="InterPro" id="IPR033454">
    <property type="entry name" value="RecG_wedge"/>
</dbReference>
<keyword evidence="3 15" id="KW-0547">Nucleotide-binding</keyword>
<dbReference type="NCBIfam" id="NF008170">
    <property type="entry name" value="PRK10917.2-4"/>
    <property type="match status" value="1"/>
</dbReference>
<comment type="function">
    <text evidence="15">Plays a critical role in recombination and DNA repair. Helps process Holliday junction intermediates to mature products by catalyzing branch migration. Has replication fork regression activity, unwinds stalled or blocked replication forks to make a HJ that can be resolved. Has a DNA unwinding activity characteristic of a DNA helicase with 3'-5' polarity.</text>
</comment>
<gene>
    <name evidence="18" type="primary">recG</name>
    <name evidence="18" type="ordered locus">SYNW1093</name>
</gene>
<dbReference type="Pfam" id="PF17191">
    <property type="entry name" value="RecG_wedge"/>
    <property type="match status" value="1"/>
</dbReference>
<dbReference type="Gene3D" id="2.40.50.140">
    <property type="entry name" value="Nucleic acid-binding proteins"/>
    <property type="match status" value="1"/>
</dbReference>
<protein>
    <recommendedName>
        <fullName evidence="2 15">ATP-dependent DNA helicase RecG</fullName>
        <ecNumber evidence="13 15">5.6.2.4</ecNumber>
    </recommendedName>
</protein>
<evidence type="ECO:0000256" key="11">
    <source>
        <dbReference type="ARBA" id="ARBA00023235"/>
    </source>
</evidence>
<dbReference type="InterPro" id="IPR004609">
    <property type="entry name" value="ATP-dep_DNA_helicase_RecG"/>
</dbReference>
<dbReference type="SMART" id="SM00490">
    <property type="entry name" value="HELICc"/>
    <property type="match status" value="1"/>
</dbReference>
<dbReference type="GO" id="GO:0043138">
    <property type="term" value="F:3'-5' DNA helicase activity"/>
    <property type="evidence" value="ECO:0007669"/>
    <property type="project" value="UniProtKB-EC"/>
</dbReference>
<keyword evidence="11" id="KW-0413">Isomerase</keyword>
<evidence type="ECO:0000313" key="19">
    <source>
        <dbReference type="Proteomes" id="UP000001422"/>
    </source>
</evidence>
<dbReference type="RefSeq" id="WP_011127958.1">
    <property type="nucleotide sequence ID" value="NC_005070.1"/>
</dbReference>
<dbReference type="InterPro" id="IPR045562">
    <property type="entry name" value="RecG_dom3_C"/>
</dbReference>
<dbReference type="NCBIfam" id="NF008168">
    <property type="entry name" value="PRK10917.2-2"/>
    <property type="match status" value="1"/>
</dbReference>
<keyword evidence="9 15" id="KW-0233">DNA recombination</keyword>
<evidence type="ECO:0000256" key="10">
    <source>
        <dbReference type="ARBA" id="ARBA00023204"/>
    </source>
</evidence>
<dbReference type="KEGG" id="syw:SYNW1093"/>
<name>Q7U792_PARMW</name>
<dbReference type="InterPro" id="IPR027417">
    <property type="entry name" value="P-loop_NTPase"/>
</dbReference>
<comment type="catalytic activity">
    <reaction evidence="14 15">
        <text>ATP + H2O = ADP + phosphate + H(+)</text>
        <dbReference type="Rhea" id="RHEA:13065"/>
        <dbReference type="ChEBI" id="CHEBI:15377"/>
        <dbReference type="ChEBI" id="CHEBI:15378"/>
        <dbReference type="ChEBI" id="CHEBI:30616"/>
        <dbReference type="ChEBI" id="CHEBI:43474"/>
        <dbReference type="ChEBI" id="CHEBI:456216"/>
        <dbReference type="EC" id="5.6.2.4"/>
    </reaction>
</comment>
<feature type="domain" description="Helicase C-terminal" evidence="17">
    <location>
        <begin position="605"/>
        <end position="765"/>
    </location>
</feature>
<evidence type="ECO:0000256" key="3">
    <source>
        <dbReference type="ARBA" id="ARBA00022741"/>
    </source>
</evidence>
<dbReference type="Pfam" id="PF00271">
    <property type="entry name" value="Helicase_C"/>
    <property type="match status" value="1"/>
</dbReference>
<evidence type="ECO:0000259" key="16">
    <source>
        <dbReference type="PROSITE" id="PS51192"/>
    </source>
</evidence>
<dbReference type="SMART" id="SM00487">
    <property type="entry name" value="DEXDc"/>
    <property type="match status" value="1"/>
</dbReference>